<evidence type="ECO:0000313" key="2">
    <source>
        <dbReference type="Proteomes" id="UP000199595"/>
    </source>
</evidence>
<dbReference type="STRING" id="762486.SAMN05444411_11019"/>
<dbReference type="EMBL" id="FNNJ01000010">
    <property type="protein sequence ID" value="SDX82007.1"/>
    <property type="molecule type" value="Genomic_DNA"/>
</dbReference>
<sequence length="199" mass="22479">MTSIITGDIVNSKKNEPSIWMPLLKQVLNLYGSEPKEWEIYRGDSFQLEIKPEKALEASILMKATIKTIKGLDVRLAIGIGSKTYSSEKITVSNGTAFVNSGECFESLKKSTLAFKSEDKNLDIQLNLLFDLAQLTMNSWTQKSSEIVKMVIENPNLNQKELAKMLNKTQSAISKNLKIAGYDEIIRMEKYYRTLMVSL</sequence>
<dbReference type="InterPro" id="IPR036388">
    <property type="entry name" value="WH-like_DNA-bd_sf"/>
</dbReference>
<gene>
    <name evidence="1" type="ORF">SAMN05444411_11019</name>
</gene>
<dbReference type="OrthoDB" id="7064118at2"/>
<keyword evidence="2" id="KW-1185">Reference proteome</keyword>
<dbReference type="InterPro" id="IPR032580">
    <property type="entry name" value="SatD"/>
</dbReference>
<proteinExistence type="predicted"/>
<dbReference type="AlphaFoldDB" id="A0A1H3ETV1"/>
<evidence type="ECO:0000313" key="1">
    <source>
        <dbReference type="EMBL" id="SDX82007.1"/>
    </source>
</evidence>
<name>A0A1H3ETV1_9FLAO</name>
<dbReference type="Pfam" id="PF16264">
    <property type="entry name" value="SatD"/>
    <property type="match status" value="1"/>
</dbReference>
<organism evidence="1 2">
    <name type="scientific">Lutibacter oricola</name>
    <dbReference type="NCBI Taxonomy" id="762486"/>
    <lineage>
        <taxon>Bacteria</taxon>
        <taxon>Pseudomonadati</taxon>
        <taxon>Bacteroidota</taxon>
        <taxon>Flavobacteriia</taxon>
        <taxon>Flavobacteriales</taxon>
        <taxon>Flavobacteriaceae</taxon>
        <taxon>Lutibacter</taxon>
    </lineage>
</organism>
<reference evidence="2" key="1">
    <citation type="submission" date="2016-10" db="EMBL/GenBank/DDBJ databases">
        <authorList>
            <person name="Varghese N."/>
            <person name="Submissions S."/>
        </authorList>
    </citation>
    <scope>NUCLEOTIDE SEQUENCE [LARGE SCALE GENOMIC DNA]</scope>
    <source>
        <strain evidence="2">DSM 24956</strain>
    </source>
</reference>
<protein>
    <submittedName>
        <fullName evidence="1">SatD family (SatD)</fullName>
    </submittedName>
</protein>
<dbReference type="Gene3D" id="1.10.10.10">
    <property type="entry name" value="Winged helix-like DNA-binding domain superfamily/Winged helix DNA-binding domain"/>
    <property type="match status" value="1"/>
</dbReference>
<dbReference type="Proteomes" id="UP000199595">
    <property type="component" value="Unassembled WGS sequence"/>
</dbReference>
<accession>A0A1H3ETV1</accession>
<dbReference type="RefSeq" id="WP_090125110.1">
    <property type="nucleotide sequence ID" value="NZ_FNNJ01000010.1"/>
</dbReference>